<reference evidence="2 3" key="1">
    <citation type="submission" date="2020-03" db="EMBL/GenBank/DDBJ databases">
        <title>Soil Listeria distribution.</title>
        <authorList>
            <person name="Liao J."/>
            <person name="Wiedmann M."/>
        </authorList>
    </citation>
    <scope>NUCLEOTIDE SEQUENCE [LARGE SCALE GENOMIC DNA]</scope>
    <source>
        <strain evidence="2 3">FSL L7-0978</strain>
    </source>
</reference>
<feature type="region of interest" description="Disordered" evidence="1">
    <location>
        <begin position="264"/>
        <end position="283"/>
    </location>
</feature>
<evidence type="ECO:0000313" key="2">
    <source>
        <dbReference type="EMBL" id="MBC1793652.1"/>
    </source>
</evidence>
<gene>
    <name evidence="2" type="ORF">HCA52_09515</name>
</gene>
<dbReference type="Proteomes" id="UP000539064">
    <property type="component" value="Unassembled WGS sequence"/>
</dbReference>
<dbReference type="AlphaFoldDB" id="A0A7X0XXZ4"/>
<evidence type="ECO:0000256" key="1">
    <source>
        <dbReference type="SAM" id="MobiDB-lite"/>
    </source>
</evidence>
<name>A0A7X0XXZ4_9LIST</name>
<dbReference type="EMBL" id="JAARVG010000008">
    <property type="protein sequence ID" value="MBC1793652.1"/>
    <property type="molecule type" value="Genomic_DNA"/>
</dbReference>
<accession>A0A7X0XXZ4</accession>
<sequence>MTHRNVLHEVLSKLHQVKQGLAQIESGMAFDASTHMFQASKIKLGVLQPKKPKTFDFDQYEKTLQGSYWVLTKNGKTDAEAAEATIAYNDGLKNGTIKGQQSDTIDFEAEYLKAALEGYDLITGQSINQAQSFSIISGIIIGGIALRGRGRKISSSHLSKIQSDLKIKATKDVEMKTFSKKLMATKPMNSPVPDKWIKKGGSISIDSKGTWSYTNKTGQTVRYPDGYPDFEEYSHPSIKPVKITVMSPKNPQADFKAANKLAGLSKDSNPPLPSLSRAPEGYTWHHHEDGTTMILVDFDIHQQFKHIGGQSTINGKNQWKN</sequence>
<dbReference type="Pfam" id="PF14414">
    <property type="entry name" value="WHH"/>
    <property type="match status" value="1"/>
</dbReference>
<protein>
    <recommendedName>
        <fullName evidence="4">RHS-family protein</fullName>
    </recommendedName>
</protein>
<evidence type="ECO:0000313" key="3">
    <source>
        <dbReference type="Proteomes" id="UP000539064"/>
    </source>
</evidence>
<organism evidence="2 3">
    <name type="scientific">Listeria booriae</name>
    <dbReference type="NCBI Taxonomy" id="1552123"/>
    <lineage>
        <taxon>Bacteria</taxon>
        <taxon>Bacillati</taxon>
        <taxon>Bacillota</taxon>
        <taxon>Bacilli</taxon>
        <taxon>Bacillales</taxon>
        <taxon>Listeriaceae</taxon>
        <taxon>Listeria</taxon>
    </lineage>
</organism>
<evidence type="ECO:0008006" key="4">
    <source>
        <dbReference type="Google" id="ProtNLM"/>
    </source>
</evidence>
<proteinExistence type="predicted"/>
<comment type="caution">
    <text evidence="2">The sequence shown here is derived from an EMBL/GenBank/DDBJ whole genome shotgun (WGS) entry which is preliminary data.</text>
</comment>
<dbReference type="InterPro" id="IPR032869">
    <property type="entry name" value="WHH_dom_containing"/>
</dbReference>